<keyword evidence="2" id="KW-0732">Signal</keyword>
<sequence>MQIFFQRAQLLVGFLILASTLTAQLITTVPAAPTDDQEVTLTFDATQGTAGLENCGCDIYLHTGVITNNSTSLSDWKFVQTEWGVANPDWQLTPVAGQPNTYTYTFTPSVREYFSVPEGTEIQQIAFVFRNADGSLEGKATGGADIYVDISAGGGALSLNLVGDPGGVAYPLGKPLPITVGTTTEATIEVYDNETLIYSAVGTELSEEISLQTSGTHVIRATATANGEEVSDEFTVEARLEALFTSPDQEVIEATEGELVSLSGTSYISSDLTVSDGSQIVFSDAGTDFNTDVTLPAGAVTTYTLTSTLEGETATDYVTFITGQPEVADPPAGFRPGANNMDNGDVLLQLRAPGKTDVFVLGNFNAWSPTASGRMKKSVDGETFWLLIPAAEIDGDLIYNYLIDGEILQPDPYSTLVLDPNNDRFISEETFSGIPTYPAGASGILTWHRRSVAPFNWQTEPDYDRPDPKKMVVYELLIRDFLEDHSYKSLTDTLDYLERLGVNAIELMPVTEFENNNSWGYSVSFHMALDKYYGNPEDFKTFVDACHARGMAVIMDVVYNHAFGQSPLARMWWNDAASRPADDNPYLNPVARHPFNVGFDMNHEHPLTKEYLKVTTRYWQEEFRVDGFRFDLSKGFTQVFSGDDVNMWNQYDASRIAIIKDYADHLWSVDDECYVIMEHLAVSAEENELANYGNGMYFWSGFTPHDDYTEASMGYTSNLRNVLAGNRGFTVNNLVAYMESHDEERMQYKNEAFANSAGDYNIQEEDTGLDRLKLASAFFYTVPGPKMLWQFGELGYDYSINYCPGGGINTNCRVDPKPIRWDYRNDFDRAEVYNVISDLLYLRNNFDFFHGEVTKQQLADFIKIFNLSGDDGEVAIVGNFGVSELTATGVFPTSGDWYDYFSGETISVSDPNLEISLQPGEFHLYLDQPIERMGGQLPTGLNDRQVARLGLSVSPNPTEGAVQVEFQLESSSNVNIDLLDVSGRVIQRMFSGRLGSGVQSLAMEAGQVTAGLYFLRVSDGAGTAVRPLVIR</sequence>
<feature type="domain" description="Glycosyl hydrolase family 13 catalytic" evidence="3">
    <location>
        <begin position="475"/>
        <end position="843"/>
    </location>
</feature>
<dbReference type="Pfam" id="PF18962">
    <property type="entry name" value="Por_Secre_tail"/>
    <property type="match status" value="1"/>
</dbReference>
<evidence type="ECO:0000259" key="3">
    <source>
        <dbReference type="SMART" id="SM00642"/>
    </source>
</evidence>
<organism evidence="4 5">
    <name type="scientific">Neolewinella aurantiaca</name>
    <dbReference type="NCBI Taxonomy" id="2602767"/>
    <lineage>
        <taxon>Bacteria</taxon>
        <taxon>Pseudomonadati</taxon>
        <taxon>Bacteroidota</taxon>
        <taxon>Saprospiria</taxon>
        <taxon>Saprospirales</taxon>
        <taxon>Lewinellaceae</taxon>
        <taxon>Neolewinella</taxon>
    </lineage>
</organism>
<evidence type="ECO:0000313" key="5">
    <source>
        <dbReference type="Proteomes" id="UP000321907"/>
    </source>
</evidence>
<dbReference type="SMART" id="SM00642">
    <property type="entry name" value="Aamy"/>
    <property type="match status" value="1"/>
</dbReference>
<dbReference type="Pfam" id="PF16328">
    <property type="entry name" value="DUF4961"/>
    <property type="match status" value="1"/>
</dbReference>
<dbReference type="InterPro" id="IPR026444">
    <property type="entry name" value="Secre_tail"/>
</dbReference>
<name>A0A5C7FJE6_9BACT</name>
<dbReference type="PANTHER" id="PTHR43002">
    <property type="entry name" value="GLYCOGEN DEBRANCHING ENZYME"/>
    <property type="match status" value="1"/>
</dbReference>
<reference evidence="4 5" key="1">
    <citation type="submission" date="2019-08" db="EMBL/GenBank/DDBJ databases">
        <title>Lewinella sp. strain SSH13 Genome sequencing and assembly.</title>
        <authorList>
            <person name="Kim I."/>
        </authorList>
    </citation>
    <scope>NUCLEOTIDE SEQUENCE [LARGE SCALE GENOMIC DNA]</scope>
    <source>
        <strain evidence="4 5">SSH13</strain>
    </source>
</reference>
<dbReference type="RefSeq" id="WP_147928945.1">
    <property type="nucleotide sequence ID" value="NZ_VOXD01000002.1"/>
</dbReference>
<dbReference type="SUPFAM" id="SSF81296">
    <property type="entry name" value="E set domains"/>
    <property type="match status" value="1"/>
</dbReference>
<proteinExistence type="inferred from homology"/>
<dbReference type="SUPFAM" id="SSF51445">
    <property type="entry name" value="(Trans)glycosidases"/>
    <property type="match status" value="1"/>
</dbReference>
<evidence type="ECO:0000313" key="4">
    <source>
        <dbReference type="EMBL" id="TXF91405.1"/>
    </source>
</evidence>
<dbReference type="Gene3D" id="3.20.20.80">
    <property type="entry name" value="Glycosidases"/>
    <property type="match status" value="1"/>
</dbReference>
<dbReference type="Gene3D" id="2.60.40.10">
    <property type="entry name" value="Immunoglobulins"/>
    <property type="match status" value="1"/>
</dbReference>
<evidence type="ECO:0000256" key="1">
    <source>
        <dbReference type="ARBA" id="ARBA00008061"/>
    </source>
</evidence>
<keyword evidence="5" id="KW-1185">Reference proteome</keyword>
<dbReference type="InterPro" id="IPR032522">
    <property type="entry name" value="DUF4961"/>
</dbReference>
<dbReference type="GO" id="GO:0005975">
    <property type="term" value="P:carbohydrate metabolic process"/>
    <property type="evidence" value="ECO:0007669"/>
    <property type="project" value="InterPro"/>
</dbReference>
<dbReference type="InterPro" id="IPR013783">
    <property type="entry name" value="Ig-like_fold"/>
</dbReference>
<dbReference type="Proteomes" id="UP000321907">
    <property type="component" value="Unassembled WGS sequence"/>
</dbReference>
<accession>A0A5C7FJE6</accession>
<dbReference type="EMBL" id="VOXD01000002">
    <property type="protein sequence ID" value="TXF91405.1"/>
    <property type="molecule type" value="Genomic_DNA"/>
</dbReference>
<dbReference type="InterPro" id="IPR006047">
    <property type="entry name" value="GH13_cat_dom"/>
</dbReference>
<feature type="signal peptide" evidence="2">
    <location>
        <begin position="1"/>
        <end position="23"/>
    </location>
</feature>
<dbReference type="InterPro" id="IPR014756">
    <property type="entry name" value="Ig_E-set"/>
</dbReference>
<dbReference type="OrthoDB" id="9761875at2"/>
<protein>
    <submittedName>
        <fullName evidence="4">T9SS type A sorting domain-containing protein</fullName>
    </submittedName>
</protein>
<dbReference type="AlphaFoldDB" id="A0A5C7FJE6"/>
<comment type="similarity">
    <text evidence="1">Belongs to the glycosyl hydrolase 13 family.</text>
</comment>
<feature type="chain" id="PRO_5023074616" evidence="2">
    <location>
        <begin position="24"/>
        <end position="1031"/>
    </location>
</feature>
<gene>
    <name evidence="4" type="ORF">FUA23_01535</name>
</gene>
<dbReference type="CDD" id="cd11350">
    <property type="entry name" value="AmyAc_4"/>
    <property type="match status" value="1"/>
</dbReference>
<dbReference type="InterPro" id="IPR017853">
    <property type="entry name" value="GH"/>
</dbReference>
<dbReference type="NCBIfam" id="TIGR04183">
    <property type="entry name" value="Por_Secre_tail"/>
    <property type="match status" value="1"/>
</dbReference>
<evidence type="ECO:0000256" key="2">
    <source>
        <dbReference type="SAM" id="SignalP"/>
    </source>
</evidence>
<dbReference type="Pfam" id="PF00128">
    <property type="entry name" value="Alpha-amylase"/>
    <property type="match status" value="1"/>
</dbReference>
<comment type="caution">
    <text evidence="4">The sequence shown here is derived from an EMBL/GenBank/DDBJ whole genome shotgun (WGS) entry which is preliminary data.</text>
</comment>